<dbReference type="EMBL" id="JACHDO010000001">
    <property type="protein sequence ID" value="MBB5490749.1"/>
    <property type="molecule type" value="Genomic_DNA"/>
</dbReference>
<keyword evidence="1" id="KW-0732">Signal</keyword>
<feature type="domain" description="Pyrrolo-quinoline quinone repeat" evidence="2">
    <location>
        <begin position="150"/>
        <end position="264"/>
    </location>
</feature>
<evidence type="ECO:0000259" key="2">
    <source>
        <dbReference type="Pfam" id="PF13360"/>
    </source>
</evidence>
<reference evidence="3 4" key="1">
    <citation type="submission" date="2020-08" db="EMBL/GenBank/DDBJ databases">
        <title>Sequencing the genomes of 1000 actinobacteria strains.</title>
        <authorList>
            <person name="Klenk H.-P."/>
        </authorList>
    </citation>
    <scope>NUCLEOTIDE SEQUENCE [LARGE SCALE GENOMIC DNA]</scope>
    <source>
        <strain evidence="3 4">DSM 44598</strain>
    </source>
</reference>
<organism evidence="3 4">
    <name type="scientific">Nocardiopsis metallicus</name>
    <dbReference type="NCBI Taxonomy" id="179819"/>
    <lineage>
        <taxon>Bacteria</taxon>
        <taxon>Bacillati</taxon>
        <taxon>Actinomycetota</taxon>
        <taxon>Actinomycetes</taxon>
        <taxon>Streptosporangiales</taxon>
        <taxon>Nocardiopsidaceae</taxon>
        <taxon>Nocardiopsis</taxon>
    </lineage>
</organism>
<evidence type="ECO:0000256" key="1">
    <source>
        <dbReference type="SAM" id="SignalP"/>
    </source>
</evidence>
<dbReference type="Pfam" id="PF13360">
    <property type="entry name" value="PQQ_2"/>
    <property type="match status" value="1"/>
</dbReference>
<dbReference type="AlphaFoldDB" id="A0A840W1R7"/>
<comment type="caution">
    <text evidence="3">The sequence shown here is derived from an EMBL/GenBank/DDBJ whole genome shotgun (WGS) entry which is preliminary data.</text>
</comment>
<dbReference type="PANTHER" id="PTHR34512:SF30">
    <property type="entry name" value="OUTER MEMBRANE PROTEIN ASSEMBLY FACTOR BAMB"/>
    <property type="match status" value="1"/>
</dbReference>
<dbReference type="InterPro" id="IPR011047">
    <property type="entry name" value="Quinoprotein_ADH-like_sf"/>
</dbReference>
<dbReference type="Gene3D" id="2.130.10.10">
    <property type="entry name" value="YVTN repeat-like/Quinoprotein amine dehydrogenase"/>
    <property type="match status" value="1"/>
</dbReference>
<dbReference type="Proteomes" id="UP000579647">
    <property type="component" value="Unassembled WGS sequence"/>
</dbReference>
<dbReference type="RefSeq" id="WP_246420204.1">
    <property type="nucleotide sequence ID" value="NZ_BAAAKM010000086.1"/>
</dbReference>
<sequence length="463" mass="49452">MPRARRAALAALAVLTLTATSCGLVRDQRENPDEGRIPGAGPDLGFGEFEEHVPALEFDPNGVHIQPAAGAGTASVAVHGPVLVHAGEYAFTAHDVVDDDRLWNVSTEYGSPEARSVVILEHGEALIAVGSYRTLSPGEGTAQDTYVRELLAVDLLSGDLLWHEVTDDADYGSYSVGLDGDVLILGGGGVWAVDVRDGGLLWSQEGKSARLVDDGVVVASAEDSGTDLYDVHRLYGLDAQTGEQVWETWAEGEHQTRSEQARSEYSAFLETDPEPGEMVMVHGSLNGYDLHRLGYAGPGRFYATASYSRKPWDLGSGGGMIGLFDTATGIADYSVNHDPSVGGVHPERAHWGEASCSFDQEGRLACWVVENSLVTIVAIDTEEGEALWADEFSPGSERRSTEPVSAWKGALYAKVEGDPIILDLEDGSDLVIDPPVAPDLTNGTIAVEFEQDDDALRVYPVTG</sequence>
<name>A0A840W1R7_9ACTN</name>
<keyword evidence="4" id="KW-1185">Reference proteome</keyword>
<evidence type="ECO:0000313" key="3">
    <source>
        <dbReference type="EMBL" id="MBB5490749.1"/>
    </source>
</evidence>
<gene>
    <name evidence="3" type="ORF">HNR07_001886</name>
</gene>
<dbReference type="PROSITE" id="PS51257">
    <property type="entry name" value="PROKAR_LIPOPROTEIN"/>
    <property type="match status" value="1"/>
</dbReference>
<evidence type="ECO:0000313" key="4">
    <source>
        <dbReference type="Proteomes" id="UP000579647"/>
    </source>
</evidence>
<dbReference type="PANTHER" id="PTHR34512">
    <property type="entry name" value="CELL SURFACE PROTEIN"/>
    <property type="match status" value="1"/>
</dbReference>
<proteinExistence type="predicted"/>
<dbReference type="InterPro" id="IPR002372">
    <property type="entry name" value="PQQ_rpt_dom"/>
</dbReference>
<protein>
    <submittedName>
        <fullName evidence="3">Outer membrane protein assembly factor BamB</fullName>
    </submittedName>
</protein>
<accession>A0A840W1R7</accession>
<feature type="chain" id="PRO_5039015438" evidence="1">
    <location>
        <begin position="22"/>
        <end position="463"/>
    </location>
</feature>
<dbReference type="SUPFAM" id="SSF50998">
    <property type="entry name" value="Quinoprotein alcohol dehydrogenase-like"/>
    <property type="match status" value="1"/>
</dbReference>
<dbReference type="InterPro" id="IPR015943">
    <property type="entry name" value="WD40/YVTN_repeat-like_dom_sf"/>
</dbReference>
<feature type="signal peptide" evidence="1">
    <location>
        <begin position="1"/>
        <end position="21"/>
    </location>
</feature>